<protein>
    <submittedName>
        <fullName evidence="2">Threonine ammonia-lyase, biosynthetic</fullName>
        <ecNumber evidence="2">4.3.1.19</ecNumber>
    </submittedName>
</protein>
<evidence type="ECO:0000313" key="2">
    <source>
        <dbReference type="EMBL" id="MBN7827811.1"/>
    </source>
</evidence>
<keyword evidence="2" id="KW-0456">Lyase</keyword>
<dbReference type="InterPro" id="IPR001721">
    <property type="entry name" value="TD_ACT-like"/>
</dbReference>
<dbReference type="Gene3D" id="3.40.1020.10">
    <property type="entry name" value="Biosynthetic Threonine Deaminase, Domain 3"/>
    <property type="match status" value="1"/>
</dbReference>
<dbReference type="SUPFAM" id="SSF55021">
    <property type="entry name" value="ACT-like"/>
    <property type="match status" value="1"/>
</dbReference>
<dbReference type="InterPro" id="IPR038110">
    <property type="entry name" value="TD_ACT-like_sf"/>
</dbReference>
<accession>A0A939DTU5</accession>
<dbReference type="GO" id="GO:0004794">
    <property type="term" value="F:threonine deaminase activity"/>
    <property type="evidence" value="ECO:0007669"/>
    <property type="project" value="UniProtKB-EC"/>
</dbReference>
<dbReference type="Pfam" id="PF00585">
    <property type="entry name" value="Thr_dehydrat_C"/>
    <property type="match status" value="1"/>
</dbReference>
<dbReference type="EMBL" id="JAFKCV010000054">
    <property type="protein sequence ID" value="MBN7827811.1"/>
    <property type="molecule type" value="Genomic_DNA"/>
</dbReference>
<sequence>TLFHYRNHGAAEGLVLVGFDIPQGSRAEFDQHVTQLGYSFQEQTDNPAYRFFLSDLNGVF</sequence>
<name>A0A939DTU5_9ALTE</name>
<dbReference type="InterPro" id="IPR045865">
    <property type="entry name" value="ACT-like_dom_sf"/>
</dbReference>
<dbReference type="EC" id="4.3.1.19" evidence="2"/>
<dbReference type="Proteomes" id="UP000664654">
    <property type="component" value="Unassembled WGS sequence"/>
</dbReference>
<proteinExistence type="predicted"/>
<keyword evidence="3" id="KW-1185">Reference proteome</keyword>
<comment type="caution">
    <text evidence="2">The sequence shown here is derived from an EMBL/GenBank/DDBJ whole genome shotgun (WGS) entry which is preliminary data.</text>
</comment>
<evidence type="ECO:0000259" key="1">
    <source>
        <dbReference type="Pfam" id="PF00585"/>
    </source>
</evidence>
<evidence type="ECO:0000313" key="3">
    <source>
        <dbReference type="Proteomes" id="UP000664654"/>
    </source>
</evidence>
<feature type="non-terminal residue" evidence="2">
    <location>
        <position position="1"/>
    </location>
</feature>
<dbReference type="AlphaFoldDB" id="A0A939DTU5"/>
<reference evidence="2" key="1">
    <citation type="submission" date="2021-03" db="EMBL/GenBank/DDBJ databases">
        <title>novel species isolated from a fishpond in China.</title>
        <authorList>
            <person name="Lu H."/>
            <person name="Cai Z."/>
        </authorList>
    </citation>
    <scope>NUCLEOTIDE SEQUENCE</scope>
    <source>
        <strain evidence="2">JCM 30855</strain>
    </source>
</reference>
<organism evidence="2 3">
    <name type="scientific">Bowmanella dokdonensis</name>
    <dbReference type="NCBI Taxonomy" id="751969"/>
    <lineage>
        <taxon>Bacteria</taxon>
        <taxon>Pseudomonadati</taxon>
        <taxon>Pseudomonadota</taxon>
        <taxon>Gammaproteobacteria</taxon>
        <taxon>Alteromonadales</taxon>
        <taxon>Alteromonadaceae</taxon>
        <taxon>Bowmanella</taxon>
    </lineage>
</organism>
<gene>
    <name evidence="2" type="ORF">J0A66_21500</name>
</gene>
<feature type="domain" description="ACT-like" evidence="1">
    <location>
        <begin position="1"/>
        <end position="53"/>
    </location>
</feature>